<dbReference type="PANTHER" id="PTHR11715">
    <property type="entry name" value="GLYCINE CLEAVAGE SYSTEM H PROTEIN"/>
    <property type="match status" value="1"/>
</dbReference>
<feature type="domain" description="Lipoyl-binding" evidence="5">
    <location>
        <begin position="61"/>
        <end position="143"/>
    </location>
</feature>
<protein>
    <recommendedName>
        <fullName evidence="4">Glycine cleavage system H protein</fullName>
    </recommendedName>
</protein>
<dbReference type="EMBL" id="JAGSXJ010000002">
    <property type="protein sequence ID" value="KAH6695361.1"/>
    <property type="molecule type" value="Genomic_DNA"/>
</dbReference>
<evidence type="ECO:0000256" key="1">
    <source>
        <dbReference type="ARBA" id="ARBA00009249"/>
    </source>
</evidence>
<dbReference type="InterPro" id="IPR033753">
    <property type="entry name" value="GCV_H/Fam206"/>
</dbReference>
<comment type="cofactor">
    <cofactor evidence="4">
        <name>(R)-lipoate</name>
        <dbReference type="ChEBI" id="CHEBI:83088"/>
    </cofactor>
    <text evidence="4">Binds 1 lipoyl cofactor covalently.</text>
</comment>
<evidence type="ECO:0000256" key="4">
    <source>
        <dbReference type="RuleBase" id="RU364055"/>
    </source>
</evidence>
<dbReference type="CDD" id="cd06848">
    <property type="entry name" value="GCS_H"/>
    <property type="match status" value="1"/>
</dbReference>
<dbReference type="Pfam" id="PF01597">
    <property type="entry name" value="GCV_H"/>
    <property type="match status" value="1"/>
</dbReference>
<comment type="subcellular location">
    <subcellularLocation>
        <location evidence="4">Mitochondrion</location>
    </subcellularLocation>
</comment>
<dbReference type="PROSITE" id="PS50968">
    <property type="entry name" value="BIOTINYL_LIPOYL"/>
    <property type="match status" value="1"/>
</dbReference>
<dbReference type="SUPFAM" id="SSF51230">
    <property type="entry name" value="Single hybrid motif"/>
    <property type="match status" value="1"/>
</dbReference>
<evidence type="ECO:0000256" key="3">
    <source>
        <dbReference type="PIRSR" id="PIRSR617453-50"/>
    </source>
</evidence>
<accession>A0A9P8VLH5</accession>
<comment type="function">
    <text evidence="4">The H protein shuttles the methylamine group of glycine from the P protein to the T protein.</text>
</comment>
<dbReference type="GO" id="GO:0005739">
    <property type="term" value="C:mitochondrion"/>
    <property type="evidence" value="ECO:0007669"/>
    <property type="project" value="UniProtKB-SubCell"/>
</dbReference>
<dbReference type="Gene3D" id="2.40.50.100">
    <property type="match status" value="1"/>
</dbReference>
<keyword evidence="4" id="KW-0809">Transit peptide</keyword>
<evidence type="ECO:0000259" key="5">
    <source>
        <dbReference type="PROSITE" id="PS50968"/>
    </source>
</evidence>
<evidence type="ECO:0000313" key="7">
    <source>
        <dbReference type="Proteomes" id="UP000770015"/>
    </source>
</evidence>
<comment type="subunit">
    <text evidence="4">The glycine cleavage system is composed of four proteins: P, T, L and H.</text>
</comment>
<dbReference type="NCBIfam" id="NF002270">
    <property type="entry name" value="PRK01202.1"/>
    <property type="match status" value="1"/>
</dbReference>
<comment type="caution">
    <text evidence="6">The sequence shown here is derived from an EMBL/GenBank/DDBJ whole genome shotgun (WGS) entry which is preliminary data.</text>
</comment>
<evidence type="ECO:0000256" key="2">
    <source>
        <dbReference type="ARBA" id="ARBA00022823"/>
    </source>
</evidence>
<dbReference type="InterPro" id="IPR017453">
    <property type="entry name" value="GCV_H_sub"/>
</dbReference>
<evidence type="ECO:0000313" key="6">
    <source>
        <dbReference type="EMBL" id="KAH6695361.1"/>
    </source>
</evidence>
<reference evidence="6" key="1">
    <citation type="journal article" date="2021" name="Nat. Commun.">
        <title>Genetic determinants of endophytism in the Arabidopsis root mycobiome.</title>
        <authorList>
            <person name="Mesny F."/>
            <person name="Miyauchi S."/>
            <person name="Thiergart T."/>
            <person name="Pickel B."/>
            <person name="Atanasova L."/>
            <person name="Karlsson M."/>
            <person name="Huettel B."/>
            <person name="Barry K.W."/>
            <person name="Haridas S."/>
            <person name="Chen C."/>
            <person name="Bauer D."/>
            <person name="Andreopoulos W."/>
            <person name="Pangilinan J."/>
            <person name="LaButti K."/>
            <person name="Riley R."/>
            <person name="Lipzen A."/>
            <person name="Clum A."/>
            <person name="Drula E."/>
            <person name="Henrissat B."/>
            <person name="Kohler A."/>
            <person name="Grigoriev I.V."/>
            <person name="Martin F.M."/>
            <person name="Hacquard S."/>
        </authorList>
    </citation>
    <scope>NUCLEOTIDE SEQUENCE</scope>
    <source>
        <strain evidence="6">MPI-SDFR-AT-0117</strain>
    </source>
</reference>
<dbReference type="HAMAP" id="MF_00272">
    <property type="entry name" value="GcvH"/>
    <property type="match status" value="1"/>
</dbReference>
<comment type="similarity">
    <text evidence="1 4">Belongs to the GcvH family.</text>
</comment>
<dbReference type="InterPro" id="IPR011053">
    <property type="entry name" value="Single_hybrid_motif"/>
</dbReference>
<dbReference type="GO" id="GO:0005960">
    <property type="term" value="C:glycine cleavage complex"/>
    <property type="evidence" value="ECO:0007669"/>
    <property type="project" value="UniProtKB-UniRule"/>
</dbReference>
<dbReference type="AlphaFoldDB" id="A0A9P8VLH5"/>
<dbReference type="GO" id="GO:0009249">
    <property type="term" value="P:protein lipoylation"/>
    <property type="evidence" value="ECO:0007669"/>
    <property type="project" value="TreeGrafter"/>
</dbReference>
<dbReference type="GO" id="GO:0019464">
    <property type="term" value="P:glycine decarboxylation via glycine cleavage system"/>
    <property type="evidence" value="ECO:0007669"/>
    <property type="project" value="UniProtKB-UniRule"/>
</dbReference>
<dbReference type="OrthoDB" id="10264154at2759"/>
<dbReference type="NCBIfam" id="TIGR00527">
    <property type="entry name" value="gcvH"/>
    <property type="match status" value="1"/>
</dbReference>
<name>A0A9P8VLH5_9PEZI</name>
<feature type="modified residue" description="N6-lipoyllysine" evidence="3">
    <location>
        <position position="102"/>
    </location>
</feature>
<keyword evidence="4" id="KW-0496">Mitochondrion</keyword>
<gene>
    <name evidence="6" type="ORF">F5X68DRAFT_272737</name>
</gene>
<proteinExistence type="inferred from homology"/>
<organism evidence="6 7">
    <name type="scientific">Plectosphaerella plurivora</name>
    <dbReference type="NCBI Taxonomy" id="936078"/>
    <lineage>
        <taxon>Eukaryota</taxon>
        <taxon>Fungi</taxon>
        <taxon>Dikarya</taxon>
        <taxon>Ascomycota</taxon>
        <taxon>Pezizomycotina</taxon>
        <taxon>Sordariomycetes</taxon>
        <taxon>Hypocreomycetidae</taxon>
        <taxon>Glomerellales</taxon>
        <taxon>Plectosphaerellaceae</taxon>
        <taxon>Plectosphaerella</taxon>
    </lineage>
</organism>
<dbReference type="InterPro" id="IPR002930">
    <property type="entry name" value="GCV_H"/>
</dbReference>
<dbReference type="Proteomes" id="UP000770015">
    <property type="component" value="Unassembled WGS sequence"/>
</dbReference>
<dbReference type="InterPro" id="IPR000089">
    <property type="entry name" value="Biotin_lipoyl"/>
</dbReference>
<keyword evidence="2 3" id="KW-0450">Lipoyl</keyword>
<sequence length="166" mass="17636">MASLLIRSTLRVAPRRAAVALAPRVSAPVLQTRAFSWSSPSFVKKYTESHEWVEVAEDGKTCTVGISKYAADALGDVVYIELPAEGDEATASEAFGTVESVKSASDIVSPVSGIIIVVNEALAEKPADLSKDPEESGWLVKIESTDATAADALMDEKAYAEYLEGL</sequence>
<dbReference type="PANTHER" id="PTHR11715:SF3">
    <property type="entry name" value="GLYCINE CLEAVAGE SYSTEM H PROTEIN-RELATED"/>
    <property type="match status" value="1"/>
</dbReference>
<keyword evidence="7" id="KW-1185">Reference proteome</keyword>